<dbReference type="RefSeq" id="XP_007389504.1">
    <property type="nucleotide sequence ID" value="XM_007389442.1"/>
</dbReference>
<dbReference type="KEGG" id="psq:PUNSTDRAFT_147067"/>
<dbReference type="AlphaFoldDB" id="R7S0F3"/>
<dbReference type="Proteomes" id="UP000054196">
    <property type="component" value="Unassembled WGS sequence"/>
</dbReference>
<proteinExistence type="predicted"/>
<reference evidence="2" key="1">
    <citation type="journal article" date="2012" name="Science">
        <title>The Paleozoic origin of enzymatic lignin decomposition reconstructed from 31 fungal genomes.</title>
        <authorList>
            <person name="Floudas D."/>
            <person name="Binder M."/>
            <person name="Riley R."/>
            <person name="Barry K."/>
            <person name="Blanchette R.A."/>
            <person name="Henrissat B."/>
            <person name="Martinez A.T."/>
            <person name="Otillar R."/>
            <person name="Spatafora J.W."/>
            <person name="Yadav J.S."/>
            <person name="Aerts A."/>
            <person name="Benoit I."/>
            <person name="Boyd A."/>
            <person name="Carlson A."/>
            <person name="Copeland A."/>
            <person name="Coutinho P.M."/>
            <person name="de Vries R.P."/>
            <person name="Ferreira P."/>
            <person name="Findley K."/>
            <person name="Foster B."/>
            <person name="Gaskell J."/>
            <person name="Glotzer D."/>
            <person name="Gorecki P."/>
            <person name="Heitman J."/>
            <person name="Hesse C."/>
            <person name="Hori C."/>
            <person name="Igarashi K."/>
            <person name="Jurgens J.A."/>
            <person name="Kallen N."/>
            <person name="Kersten P."/>
            <person name="Kohler A."/>
            <person name="Kuees U."/>
            <person name="Kumar T.K.A."/>
            <person name="Kuo A."/>
            <person name="LaButti K."/>
            <person name="Larrondo L.F."/>
            <person name="Lindquist E."/>
            <person name="Ling A."/>
            <person name="Lombard V."/>
            <person name="Lucas S."/>
            <person name="Lundell T."/>
            <person name="Martin R."/>
            <person name="McLaughlin D.J."/>
            <person name="Morgenstern I."/>
            <person name="Morin E."/>
            <person name="Murat C."/>
            <person name="Nagy L.G."/>
            <person name="Nolan M."/>
            <person name="Ohm R.A."/>
            <person name="Patyshakuliyeva A."/>
            <person name="Rokas A."/>
            <person name="Ruiz-Duenas F.J."/>
            <person name="Sabat G."/>
            <person name="Salamov A."/>
            <person name="Samejima M."/>
            <person name="Schmutz J."/>
            <person name="Slot J.C."/>
            <person name="St John F."/>
            <person name="Stenlid J."/>
            <person name="Sun H."/>
            <person name="Sun S."/>
            <person name="Syed K."/>
            <person name="Tsang A."/>
            <person name="Wiebenga A."/>
            <person name="Young D."/>
            <person name="Pisabarro A."/>
            <person name="Eastwood D.C."/>
            <person name="Martin F."/>
            <person name="Cullen D."/>
            <person name="Grigoriev I.V."/>
            <person name="Hibbett D.S."/>
        </authorList>
    </citation>
    <scope>NUCLEOTIDE SEQUENCE [LARGE SCALE GENOMIC DNA]</scope>
    <source>
        <strain evidence="2">HHB-11173 SS5</strain>
    </source>
</reference>
<name>R7S0F3_PUNST</name>
<protein>
    <submittedName>
        <fullName evidence="1">Uncharacterized protein</fullName>
    </submittedName>
</protein>
<dbReference type="GeneID" id="18881776"/>
<sequence length="249" mass="26972">ISIHDVKGWSSTFIQRDSQTVVTGREDWILQRGFVYRFSGEISTNPGDIVSIVQDGKALTLHVLRLDGKVENFTTLDGERPPQGLTAESTEDPAPNVIVTSEALAKVVFTSSLSGGLSRLSLTDKDAGDQHAHIDNYKRSIDGLLYRHTVTTIEIAAVITKTFNLGPLDITIAFDTDKLEGSVSASVLGFNFGHTKFSQRQGAILSFSAYFAQANVAIGIHDNGVYLEAHASTIFNGSADFGPTEIIHF</sequence>
<gene>
    <name evidence="1" type="ORF">PUNSTDRAFT_147067</name>
</gene>
<evidence type="ECO:0000313" key="1">
    <source>
        <dbReference type="EMBL" id="EIN03267.1"/>
    </source>
</evidence>
<evidence type="ECO:0000313" key="2">
    <source>
        <dbReference type="Proteomes" id="UP000054196"/>
    </source>
</evidence>
<feature type="non-terminal residue" evidence="1">
    <location>
        <position position="1"/>
    </location>
</feature>
<organism evidence="1 2">
    <name type="scientific">Punctularia strigosozonata (strain HHB-11173)</name>
    <name type="common">White-rot fungus</name>
    <dbReference type="NCBI Taxonomy" id="741275"/>
    <lineage>
        <taxon>Eukaryota</taxon>
        <taxon>Fungi</taxon>
        <taxon>Dikarya</taxon>
        <taxon>Basidiomycota</taxon>
        <taxon>Agaricomycotina</taxon>
        <taxon>Agaricomycetes</taxon>
        <taxon>Corticiales</taxon>
        <taxon>Punctulariaceae</taxon>
        <taxon>Punctularia</taxon>
    </lineage>
</organism>
<accession>R7S0F3</accession>
<dbReference type="EMBL" id="JH687686">
    <property type="protein sequence ID" value="EIN03267.1"/>
    <property type="molecule type" value="Genomic_DNA"/>
</dbReference>
<keyword evidence="2" id="KW-1185">Reference proteome</keyword>
<dbReference type="HOGENOM" id="CLU_1118009_0_0_1"/>